<proteinExistence type="predicted"/>
<feature type="compositionally biased region" description="Low complexity" evidence="1">
    <location>
        <begin position="123"/>
        <end position="221"/>
    </location>
</feature>
<evidence type="ECO:0000313" key="3">
    <source>
        <dbReference type="Proteomes" id="UP001378960"/>
    </source>
</evidence>
<feature type="compositionally biased region" description="Low complexity" evidence="1">
    <location>
        <begin position="36"/>
        <end position="56"/>
    </location>
</feature>
<dbReference type="Proteomes" id="UP001378960">
    <property type="component" value="Unassembled WGS sequence"/>
</dbReference>
<feature type="compositionally biased region" description="Polar residues" evidence="1">
    <location>
        <begin position="435"/>
        <end position="460"/>
    </location>
</feature>
<dbReference type="InterPro" id="IPR029005">
    <property type="entry name" value="LIM-bd/SEUSS"/>
</dbReference>
<organism evidence="2 3">
    <name type="scientific">Pichia kluyveri</name>
    <name type="common">Yeast</name>
    <dbReference type="NCBI Taxonomy" id="36015"/>
    <lineage>
        <taxon>Eukaryota</taxon>
        <taxon>Fungi</taxon>
        <taxon>Dikarya</taxon>
        <taxon>Ascomycota</taxon>
        <taxon>Saccharomycotina</taxon>
        <taxon>Pichiomycetes</taxon>
        <taxon>Pichiales</taxon>
        <taxon>Pichiaceae</taxon>
        <taxon>Pichia</taxon>
    </lineage>
</organism>
<feature type="compositionally biased region" description="Low complexity" evidence="1">
    <location>
        <begin position="462"/>
        <end position="480"/>
    </location>
</feature>
<evidence type="ECO:0000313" key="2">
    <source>
        <dbReference type="EMBL" id="GMM43914.1"/>
    </source>
</evidence>
<feature type="region of interest" description="Disordered" evidence="1">
    <location>
        <begin position="110"/>
        <end position="236"/>
    </location>
</feature>
<feature type="compositionally biased region" description="Polar residues" evidence="1">
    <location>
        <begin position="20"/>
        <end position="35"/>
    </location>
</feature>
<feature type="compositionally biased region" description="Low complexity" evidence="1">
    <location>
        <begin position="806"/>
        <end position="831"/>
    </location>
</feature>
<dbReference type="EMBL" id="BTGB01000001">
    <property type="protein sequence ID" value="GMM43914.1"/>
    <property type="molecule type" value="Genomic_DNA"/>
</dbReference>
<gene>
    <name evidence="2" type="ORF">DAPK24_004890</name>
</gene>
<feature type="compositionally biased region" description="Low complexity" evidence="1">
    <location>
        <begin position="335"/>
        <end position="419"/>
    </location>
</feature>
<protein>
    <submittedName>
        <fullName evidence="2">Mfg1 protein</fullName>
    </submittedName>
</protein>
<keyword evidence="3" id="KW-1185">Reference proteome</keyword>
<comment type="caution">
    <text evidence="2">The sequence shown here is derived from an EMBL/GenBank/DDBJ whole genome shotgun (WGS) entry which is preliminary data.</text>
</comment>
<feature type="region of interest" description="Disordered" evidence="1">
    <location>
        <begin position="328"/>
        <end position="546"/>
    </location>
</feature>
<reference evidence="2 3" key="1">
    <citation type="journal article" date="2023" name="Elife">
        <title>Identification of key yeast species and microbe-microbe interactions impacting larval growth of Drosophila in the wild.</title>
        <authorList>
            <person name="Mure A."/>
            <person name="Sugiura Y."/>
            <person name="Maeda R."/>
            <person name="Honda K."/>
            <person name="Sakurai N."/>
            <person name="Takahashi Y."/>
            <person name="Watada M."/>
            <person name="Katoh T."/>
            <person name="Gotoh A."/>
            <person name="Gotoh Y."/>
            <person name="Taniguchi I."/>
            <person name="Nakamura K."/>
            <person name="Hayashi T."/>
            <person name="Katayama T."/>
            <person name="Uemura T."/>
            <person name="Hattori Y."/>
        </authorList>
    </citation>
    <scope>NUCLEOTIDE SEQUENCE [LARGE SCALE GENOMIC DNA]</scope>
    <source>
        <strain evidence="2 3">PK-24</strain>
    </source>
</reference>
<sequence length="917" mass="106457">MDNFMLMQSAVTDPIVPNYPQDSYNKQSAPSHQHTNGNVNINSTVDNNNNNNNNISSRQRVLNNHTNIPANASLSLDPLDTSRDIKGGSNIQTNLQDIYFNPDDNNLDVMNHNNYNHDNGQWKSNQSSYQNQQQMQMQLQLQLQAHQQQQSEHQQQQHYNQQQQHISQSQQNQRIQSQQQHLQQPHSSQQQYHQQQLHQQQLHQQQQQQQQQQRLQAQQKLQQHHQPYHHQQQQQYLPQHPLHENRPMNDVQHNVVIDNRPLVVSNDVSKTPVPVDSTLNINNKIINPHSLHKQPDIPDSNLKKRKLSISISPGHSLSNVEITPSNDLELDLSSNNKNYRNDNYNHQYQQGRPQPQAQSQSQSQSQQQQQQQQQPHSQPQLSQTVQQQQNFQQPIQYAQPSQQSPQQLSQQPLQQQQQNKPPPHQQPPPRPHQSTNRSQLKQQQPTVFSSHSSQVTTPYDSLNPTPTQLNFNLNNNTQPTSVNTQNPYKHTNQNNSPFEKNNDISNNNNNNNNNHNDNNNNHNNNNNNSSYQNSKTSSNGYSTVNNAPMSEEVRRSLSNIAIVRFLRYSDLLTCKHEKPNLPYLKQLVADFFTEGSHISFSFKLSNEIKSYKISYCLIPLIYLKYLENVQMFEFTQKFLSANVLPDFSTIVETDHFSKKCVFEDGSYCNHFGSLKVFMDKSLKFEKFEIITDYNVTGIEFTSLEKFLNDFSYENKISPNSFQIKSHFRCISRLTRFGITEDLLRLLQVSDVMTLSKPLLNFYMNSNSNSFSESLELFNKINYPIYEKLKSNINSLVNINGNINNGRNLQSSKQQQQQQQQQQQIDQQRYQQYSPYPGKVPSSLPVHVQMISQDPQHMNETHGIDERYNVDPNMIRQGYPGKNNIISQVVTKTANKNFKLQTPPPKIIKKRKVNEKKS</sequence>
<evidence type="ECO:0000256" key="1">
    <source>
        <dbReference type="SAM" id="MobiDB-lite"/>
    </source>
</evidence>
<feature type="compositionally biased region" description="Pro residues" evidence="1">
    <location>
        <begin position="420"/>
        <end position="431"/>
    </location>
</feature>
<dbReference type="Pfam" id="PF01803">
    <property type="entry name" value="LIM_bind"/>
    <property type="match status" value="1"/>
</dbReference>
<dbReference type="AlphaFoldDB" id="A0AAV5QXK5"/>
<feature type="compositionally biased region" description="Polar residues" evidence="1">
    <location>
        <begin position="111"/>
        <end position="122"/>
    </location>
</feature>
<feature type="region of interest" description="Disordered" evidence="1">
    <location>
        <begin position="15"/>
        <end position="57"/>
    </location>
</feature>
<name>A0AAV5QXK5_PICKL</name>
<feature type="compositionally biased region" description="Polar residues" evidence="1">
    <location>
        <begin position="481"/>
        <end position="499"/>
    </location>
</feature>
<feature type="region of interest" description="Disordered" evidence="1">
    <location>
        <begin position="806"/>
        <end position="838"/>
    </location>
</feature>
<feature type="compositionally biased region" description="Low complexity" evidence="1">
    <location>
        <begin position="503"/>
        <end position="539"/>
    </location>
</feature>
<accession>A0AAV5QXK5</accession>